<reference evidence="1 2" key="1">
    <citation type="journal article" date="2012" name="PLoS Pathog.">
        <title>Diverse lifestyles and strategies of plant pathogenesis encoded in the genomes of eighteen Dothideomycetes fungi.</title>
        <authorList>
            <person name="Ohm R.A."/>
            <person name="Feau N."/>
            <person name="Henrissat B."/>
            <person name="Schoch C.L."/>
            <person name="Horwitz B.A."/>
            <person name="Barry K.W."/>
            <person name="Condon B.J."/>
            <person name="Copeland A.C."/>
            <person name="Dhillon B."/>
            <person name="Glaser F."/>
            <person name="Hesse C.N."/>
            <person name="Kosti I."/>
            <person name="LaButti K."/>
            <person name="Lindquist E.A."/>
            <person name="Lucas S."/>
            <person name="Salamov A.A."/>
            <person name="Bradshaw R.E."/>
            <person name="Ciuffetti L."/>
            <person name="Hamelin R.C."/>
            <person name="Kema G.H.J."/>
            <person name="Lawrence C."/>
            <person name="Scott J.A."/>
            <person name="Spatafora J.W."/>
            <person name="Turgeon B.G."/>
            <person name="de Wit P.J.G.M."/>
            <person name="Zhong S."/>
            <person name="Goodwin S.B."/>
            <person name="Grigoriev I.V."/>
        </authorList>
    </citation>
    <scope>NUCLEOTIDE SEQUENCE [LARGE SCALE GENOMIC DNA]</scope>
    <source>
        <strain evidence="2">C5 / ATCC 48332 / race O</strain>
    </source>
</reference>
<gene>
    <name evidence="1" type="ORF">COCHEDRAFT_1020773</name>
</gene>
<name>M2U2U6_COCH5</name>
<sequence length="51" mass="5762">MSVVVWLDLRGTCVGKVVLFSFGCLKKTKKKFEEKVKKLNLCVRGGEKEAM</sequence>
<evidence type="ECO:0000313" key="1">
    <source>
        <dbReference type="EMBL" id="EMD92829.1"/>
    </source>
</evidence>
<reference evidence="2" key="2">
    <citation type="journal article" date="2013" name="PLoS Genet.">
        <title>Comparative genome structure, secondary metabolite, and effector coding capacity across Cochliobolus pathogens.</title>
        <authorList>
            <person name="Condon B.J."/>
            <person name="Leng Y."/>
            <person name="Wu D."/>
            <person name="Bushley K.E."/>
            <person name="Ohm R.A."/>
            <person name="Otillar R."/>
            <person name="Martin J."/>
            <person name="Schackwitz W."/>
            <person name="Grimwood J."/>
            <person name="MohdZainudin N."/>
            <person name="Xue C."/>
            <person name="Wang R."/>
            <person name="Manning V.A."/>
            <person name="Dhillon B."/>
            <person name="Tu Z.J."/>
            <person name="Steffenson B.J."/>
            <person name="Salamov A."/>
            <person name="Sun H."/>
            <person name="Lowry S."/>
            <person name="LaButti K."/>
            <person name="Han J."/>
            <person name="Copeland A."/>
            <person name="Lindquist E."/>
            <person name="Barry K."/>
            <person name="Schmutz J."/>
            <person name="Baker S.E."/>
            <person name="Ciuffetti L.M."/>
            <person name="Grigoriev I.V."/>
            <person name="Zhong S."/>
            <person name="Turgeon B.G."/>
        </authorList>
    </citation>
    <scope>NUCLEOTIDE SEQUENCE [LARGE SCALE GENOMIC DNA]</scope>
    <source>
        <strain evidence="2">C5 / ATCC 48332 / race O</strain>
    </source>
</reference>
<dbReference type="AlphaFoldDB" id="M2U2U6"/>
<accession>M2U2U6</accession>
<protein>
    <submittedName>
        <fullName evidence="1">Uncharacterized protein</fullName>
    </submittedName>
</protein>
<feature type="non-terminal residue" evidence="1">
    <location>
        <position position="51"/>
    </location>
</feature>
<dbReference type="HOGENOM" id="CLU_3111871_0_0_1"/>
<organism evidence="1 2">
    <name type="scientific">Cochliobolus heterostrophus (strain C5 / ATCC 48332 / race O)</name>
    <name type="common">Southern corn leaf blight fungus</name>
    <name type="synonym">Bipolaris maydis</name>
    <dbReference type="NCBI Taxonomy" id="701091"/>
    <lineage>
        <taxon>Eukaryota</taxon>
        <taxon>Fungi</taxon>
        <taxon>Dikarya</taxon>
        <taxon>Ascomycota</taxon>
        <taxon>Pezizomycotina</taxon>
        <taxon>Dothideomycetes</taxon>
        <taxon>Pleosporomycetidae</taxon>
        <taxon>Pleosporales</taxon>
        <taxon>Pleosporineae</taxon>
        <taxon>Pleosporaceae</taxon>
        <taxon>Bipolaris</taxon>
    </lineage>
</organism>
<proteinExistence type="predicted"/>
<dbReference type="Proteomes" id="UP000016936">
    <property type="component" value="Unassembled WGS sequence"/>
</dbReference>
<keyword evidence="2" id="KW-1185">Reference proteome</keyword>
<evidence type="ECO:0000313" key="2">
    <source>
        <dbReference type="Proteomes" id="UP000016936"/>
    </source>
</evidence>
<dbReference type="EMBL" id="KB445574">
    <property type="protein sequence ID" value="EMD92829.1"/>
    <property type="molecule type" value="Genomic_DNA"/>
</dbReference>